<evidence type="ECO:0008006" key="3">
    <source>
        <dbReference type="Google" id="ProtNLM"/>
    </source>
</evidence>
<comment type="caution">
    <text evidence="2">The sequence shown here is derived from an EMBL/GenBank/DDBJ whole genome shotgun (WGS) entry which is preliminary data.</text>
</comment>
<dbReference type="PANTHER" id="PTHR34033:SF1">
    <property type="entry name" value="AP-5 COMPLEX SUBUNIT BETA-1"/>
    <property type="match status" value="1"/>
</dbReference>
<organism evidence="2">
    <name type="scientific">Cryptosporidium canis</name>
    <dbReference type="NCBI Taxonomy" id="195482"/>
    <lineage>
        <taxon>Eukaryota</taxon>
        <taxon>Sar</taxon>
        <taxon>Alveolata</taxon>
        <taxon>Apicomplexa</taxon>
        <taxon>Conoidasida</taxon>
        <taxon>Coccidia</taxon>
        <taxon>Eucoccidiorida</taxon>
        <taxon>Eimeriorina</taxon>
        <taxon>Cryptosporidiidae</taxon>
        <taxon>Cryptosporidium</taxon>
    </lineage>
</organism>
<dbReference type="Proteomes" id="UP001067231">
    <property type="component" value="Unassembled WGS sequence"/>
</dbReference>
<feature type="compositionally biased region" description="Polar residues" evidence="1">
    <location>
        <begin position="136"/>
        <end position="148"/>
    </location>
</feature>
<feature type="compositionally biased region" description="Basic and acidic residues" evidence="1">
    <location>
        <begin position="87"/>
        <end position="117"/>
    </location>
</feature>
<protein>
    <recommendedName>
        <fullName evidence="3">AP-5 complex subunit beta-1</fullName>
    </recommendedName>
</protein>
<gene>
    <name evidence="2" type="ORF">OJ253_1003</name>
</gene>
<name>A0A9D5DIF3_9CRYT</name>
<feature type="compositionally biased region" description="Basic and acidic residues" evidence="1">
    <location>
        <begin position="126"/>
        <end position="135"/>
    </location>
</feature>
<dbReference type="PANTHER" id="PTHR34033">
    <property type="entry name" value="AP-5 COMPLEX SUBUNIT BETA-1"/>
    <property type="match status" value="1"/>
</dbReference>
<proteinExistence type="predicted"/>
<dbReference type="InterPro" id="IPR038741">
    <property type="entry name" value="AP5B1"/>
</dbReference>
<accession>A0A9D5DIF3</accession>
<dbReference type="GO" id="GO:0030119">
    <property type="term" value="C:AP-type membrane coat adaptor complex"/>
    <property type="evidence" value="ECO:0007669"/>
    <property type="project" value="TreeGrafter"/>
</dbReference>
<dbReference type="OrthoDB" id="342086at2759"/>
<sequence>MNARVNIGVYDNSKSYVTGGNLSIKNNVSENDEIKYESLSTTNIISILRSNLNNENLSREKTLNQVYNLINKRLPIKYSSVQKRAKSKDATSNKEKVHGKQYNDKLKNQNKNLDKIHTKNMGGESKISDKDKNKTLESNSVSPASKSIASPKLSTIDEDGTSRKHVNILFDYILSTLIISDQIDVKLDILTLLEEQYEIILGGPEQILTDKRCWDRYNTTFNLFEHIIAANYKEIARESINLFEASTVLSGSNSISIENIHQALISNSKYSIPVCLQSQTLVAFTSIAVSLNLLEIAPFWFSKLISILFIICKDDCVRIQKLQDRDPILIQNYYSNIRKYAIECLIEINRNYPLIFCSIMDINQVMVDESENVNARKQGFGFIQANIHPSIWPDNLEKGLISDFKNVSRSCPYKDQFVDLIINIIVTLIVDKHKKRVNVTKFIKEKEKFLTYLMTYIMENLKSISCWSLHHRILFLRKITKTLSIPSNILEPSILPFSYSSRVHILFEVCLYILDEVSKESFSNVYHQIVGILNNFRFPLSFRKYSSFWIQFLISNYSEQFINQSGSGQTNSLAGLIHNLLVPKWYDFCCIKYFKSLIIFQLSIKSAAQNSGNEDFFEAIYESLNSLQEYIVIKAPVGAHSTYLKLIFKISVIFGINQFISDLIIKYTCHSNFQISSDHINNSIQLLHLISVYSENSENYEHILQLFKTFLNHINTLNSPRDIDPFLMVLIYLSQRSRLFTEMGNNTVISDLVNLLFYISKAFLQNIHHSVLRWIYINKIFTVCLSIATNNENNFGVIHMLNGLFGFIKSQLRDYDTQLLDSLSEIEYSVNYMSSKAINSLFEARYFSEVEQSWKDIGPIQEQSNLEICQRESDGTSINRISLDATKRFRRQMYGLRDDSFSVFSKRVEDGTLILPFQIIYLEVEDSETCLYGIKLSFKSSNNSLEIDPVYIPFLRSQNIREFESEDFDEKMIEKYLGERSSKVISSNKSQFLLLVAKVKFPIPGKLQIYLEFNDELGQIFYDKLDDIQVTFQDYFHPSPSENWILRCHNALSQGQMGSLSLDQENKPVPTGMVSTCKLLDIPSNIVTRNINRHLRIFEVDGAKLLSFIDNKFSIDEDFDFKHDLLINQSDSKRKSLAECSQVQVNYRWFCIHLPPKYYLIIQFSTTSKSSIVRIHTDFPQILTHCDNFFDDWTSIHTS</sequence>
<dbReference type="AlphaFoldDB" id="A0A9D5DIF3"/>
<evidence type="ECO:0000256" key="1">
    <source>
        <dbReference type="SAM" id="MobiDB-lite"/>
    </source>
</evidence>
<dbReference type="GO" id="GO:0016197">
    <property type="term" value="P:endosomal transport"/>
    <property type="evidence" value="ECO:0007669"/>
    <property type="project" value="InterPro"/>
</dbReference>
<dbReference type="EMBL" id="JAPCXC010000020">
    <property type="protein sequence ID" value="KAJ1610974.1"/>
    <property type="molecule type" value="Genomic_DNA"/>
</dbReference>
<reference evidence="2" key="1">
    <citation type="submission" date="2022-10" db="EMBL/GenBank/DDBJ databases">
        <title>Adaptive evolution leads to modifications in subtelomeric GC content in a zoonotic Cryptosporidium species.</title>
        <authorList>
            <person name="Li J."/>
            <person name="Feng Y."/>
            <person name="Xiao L."/>
        </authorList>
    </citation>
    <scope>NUCLEOTIDE SEQUENCE</scope>
    <source>
        <strain evidence="2">33844</strain>
    </source>
</reference>
<feature type="region of interest" description="Disordered" evidence="1">
    <location>
        <begin position="80"/>
        <end position="156"/>
    </location>
</feature>
<evidence type="ECO:0000313" key="2">
    <source>
        <dbReference type="EMBL" id="KAJ1610974.1"/>
    </source>
</evidence>